<evidence type="ECO:0000313" key="7">
    <source>
        <dbReference type="EMBL" id="CAG8637659.1"/>
    </source>
</evidence>
<keyword evidence="2" id="KW-0479">Metal-binding</keyword>
<evidence type="ECO:0000313" key="8">
    <source>
        <dbReference type="Proteomes" id="UP000789759"/>
    </source>
</evidence>
<feature type="domain" description="HAT C-terminal dimerisation" evidence="6">
    <location>
        <begin position="194"/>
        <end position="256"/>
    </location>
</feature>
<sequence>MELLKKRFAPKTDETVDTYLNLIYREVESEENESDESDNDIPTAGIHKQWQYAHRQFSQRMASRGQKYLPSVATDGLLCKVQAAIYLSLDELWAVPTNIALVAMFLDPRFKHFNWATSVERNRAQDLVKTLYNKLKINLTIPDDNEENLVESNYNDDNVDFFYELESNSTQVDIEDDDEVTCYVKLKEIKLIDDFLEWWLKNRSSLPVLAQLAHKYLSILATSVPSERLFSDASNHISAKRTHLSPDLVNKVLFLKCNRVHFDIFLPQE</sequence>
<dbReference type="InterPro" id="IPR012337">
    <property type="entry name" value="RNaseH-like_sf"/>
</dbReference>
<dbReference type="InterPro" id="IPR008906">
    <property type="entry name" value="HATC_C_dom"/>
</dbReference>
<comment type="caution">
    <text evidence="7">The sequence shown here is derived from an EMBL/GenBank/DDBJ whole genome shotgun (WGS) entry which is preliminary data.</text>
</comment>
<dbReference type="EMBL" id="CAJVQA010006277">
    <property type="protein sequence ID" value="CAG8637659.1"/>
    <property type="molecule type" value="Genomic_DNA"/>
</dbReference>
<keyword evidence="4" id="KW-0862">Zinc</keyword>
<keyword evidence="8" id="KW-1185">Reference proteome</keyword>
<dbReference type="GO" id="GO:0005634">
    <property type="term" value="C:nucleus"/>
    <property type="evidence" value="ECO:0007669"/>
    <property type="project" value="UniProtKB-SubCell"/>
</dbReference>
<dbReference type="GO" id="GO:0046983">
    <property type="term" value="F:protein dimerization activity"/>
    <property type="evidence" value="ECO:0007669"/>
    <property type="project" value="InterPro"/>
</dbReference>
<dbReference type="OrthoDB" id="2427034at2759"/>
<evidence type="ECO:0000256" key="2">
    <source>
        <dbReference type="ARBA" id="ARBA00022723"/>
    </source>
</evidence>
<keyword evidence="5" id="KW-0539">Nucleus</keyword>
<dbReference type="InterPro" id="IPR052035">
    <property type="entry name" value="ZnF_BED_domain_contain"/>
</dbReference>
<dbReference type="Proteomes" id="UP000789759">
    <property type="component" value="Unassembled WGS sequence"/>
</dbReference>
<comment type="subcellular location">
    <subcellularLocation>
        <location evidence="1">Nucleus</location>
    </subcellularLocation>
</comment>
<dbReference type="Pfam" id="PF05699">
    <property type="entry name" value="Dimer_Tnp_hAT"/>
    <property type="match status" value="1"/>
</dbReference>
<dbReference type="PANTHER" id="PTHR46481:SF10">
    <property type="entry name" value="ZINC FINGER BED DOMAIN-CONTAINING PROTEIN 39"/>
    <property type="match status" value="1"/>
</dbReference>
<protein>
    <submittedName>
        <fullName evidence="7">15756_t:CDS:1</fullName>
    </submittedName>
</protein>
<proteinExistence type="predicted"/>
<organism evidence="7 8">
    <name type="scientific">Cetraspora pellucida</name>
    <dbReference type="NCBI Taxonomy" id="1433469"/>
    <lineage>
        <taxon>Eukaryota</taxon>
        <taxon>Fungi</taxon>
        <taxon>Fungi incertae sedis</taxon>
        <taxon>Mucoromycota</taxon>
        <taxon>Glomeromycotina</taxon>
        <taxon>Glomeromycetes</taxon>
        <taxon>Diversisporales</taxon>
        <taxon>Gigasporaceae</taxon>
        <taxon>Cetraspora</taxon>
    </lineage>
</organism>
<gene>
    <name evidence="7" type="ORF">CPELLU_LOCUS8700</name>
</gene>
<evidence type="ECO:0000256" key="1">
    <source>
        <dbReference type="ARBA" id="ARBA00004123"/>
    </source>
</evidence>
<accession>A0A9N9DGP7</accession>
<name>A0A9N9DGP7_9GLOM</name>
<dbReference type="SUPFAM" id="SSF53098">
    <property type="entry name" value="Ribonuclease H-like"/>
    <property type="match status" value="1"/>
</dbReference>
<evidence type="ECO:0000256" key="5">
    <source>
        <dbReference type="ARBA" id="ARBA00023242"/>
    </source>
</evidence>
<reference evidence="7" key="1">
    <citation type="submission" date="2021-06" db="EMBL/GenBank/DDBJ databases">
        <authorList>
            <person name="Kallberg Y."/>
            <person name="Tangrot J."/>
            <person name="Rosling A."/>
        </authorList>
    </citation>
    <scope>NUCLEOTIDE SEQUENCE</scope>
    <source>
        <strain evidence="7">FL966</strain>
    </source>
</reference>
<dbReference type="AlphaFoldDB" id="A0A9N9DGP7"/>
<evidence type="ECO:0000256" key="4">
    <source>
        <dbReference type="ARBA" id="ARBA00022833"/>
    </source>
</evidence>
<evidence type="ECO:0000259" key="6">
    <source>
        <dbReference type="Pfam" id="PF05699"/>
    </source>
</evidence>
<evidence type="ECO:0000256" key="3">
    <source>
        <dbReference type="ARBA" id="ARBA00022771"/>
    </source>
</evidence>
<dbReference type="GO" id="GO:0008270">
    <property type="term" value="F:zinc ion binding"/>
    <property type="evidence" value="ECO:0007669"/>
    <property type="project" value="UniProtKB-KW"/>
</dbReference>
<dbReference type="PANTHER" id="PTHR46481">
    <property type="entry name" value="ZINC FINGER BED DOMAIN-CONTAINING PROTEIN 4"/>
    <property type="match status" value="1"/>
</dbReference>
<keyword evidence="3" id="KW-0863">Zinc-finger</keyword>